<keyword evidence="3" id="KW-1185">Reference proteome</keyword>
<evidence type="ECO:0000313" key="2">
    <source>
        <dbReference type="EMBL" id="MEC3860237.1"/>
    </source>
</evidence>
<name>A0ABU6HCN0_9RHOB</name>
<dbReference type="EMBL" id="JAYLLH010000003">
    <property type="protein sequence ID" value="MEC3860237.1"/>
    <property type="molecule type" value="Genomic_DNA"/>
</dbReference>
<reference evidence="2 3" key="1">
    <citation type="submission" date="2024-01" db="EMBL/GenBank/DDBJ databases">
        <title>Mesobacterium rodlantinim sp. nov., isolated from shallow sea hydrothermal systems off Kueishantao Island.</title>
        <authorList>
            <person name="Su Z."/>
            <person name="Tang K."/>
        </authorList>
    </citation>
    <scope>NUCLEOTIDE SEQUENCE [LARGE SCALE GENOMIC DNA]</scope>
    <source>
        <strain evidence="2 3">TK19101</strain>
    </source>
</reference>
<dbReference type="RefSeq" id="WP_326295864.1">
    <property type="nucleotide sequence ID" value="NZ_JAYLLH010000003.1"/>
</dbReference>
<sequence length="94" mass="10288">MRLWPLLFVSALTACTQFPELGDDTLSAHRTTAYPQLMPLEALLNAPDPVATPDMAAGIDGRLRALKNRAAQLRRPVVDRSTRTRMAQGVASPF</sequence>
<dbReference type="PROSITE" id="PS51257">
    <property type="entry name" value="PROKAR_LIPOPROTEIN"/>
    <property type="match status" value="1"/>
</dbReference>
<gene>
    <name evidence="2" type="ORF">VK792_02990</name>
</gene>
<evidence type="ECO:0000256" key="1">
    <source>
        <dbReference type="SAM" id="MobiDB-lite"/>
    </source>
</evidence>
<protein>
    <submittedName>
        <fullName evidence="2">Uncharacterized protein</fullName>
    </submittedName>
</protein>
<evidence type="ECO:0000313" key="3">
    <source>
        <dbReference type="Proteomes" id="UP001348149"/>
    </source>
</evidence>
<feature type="region of interest" description="Disordered" evidence="1">
    <location>
        <begin position="74"/>
        <end position="94"/>
    </location>
</feature>
<organism evidence="2 3">
    <name type="scientific">Mesobacterium hydrothermale</name>
    <dbReference type="NCBI Taxonomy" id="3111907"/>
    <lineage>
        <taxon>Bacteria</taxon>
        <taxon>Pseudomonadati</taxon>
        <taxon>Pseudomonadota</taxon>
        <taxon>Alphaproteobacteria</taxon>
        <taxon>Rhodobacterales</taxon>
        <taxon>Roseobacteraceae</taxon>
        <taxon>Mesobacterium</taxon>
    </lineage>
</organism>
<proteinExistence type="predicted"/>
<comment type="caution">
    <text evidence="2">The sequence shown here is derived from an EMBL/GenBank/DDBJ whole genome shotgun (WGS) entry which is preliminary data.</text>
</comment>
<accession>A0ABU6HCN0</accession>
<dbReference type="Proteomes" id="UP001348149">
    <property type="component" value="Unassembled WGS sequence"/>
</dbReference>